<reference evidence="2" key="1">
    <citation type="submission" date="2021-01" db="EMBL/GenBank/DDBJ databases">
        <authorList>
            <person name="Corre E."/>
            <person name="Pelletier E."/>
            <person name="Niang G."/>
            <person name="Scheremetjew M."/>
            <person name="Finn R."/>
            <person name="Kale V."/>
            <person name="Holt S."/>
            <person name="Cochrane G."/>
            <person name="Meng A."/>
            <person name="Brown T."/>
            <person name="Cohen L."/>
        </authorList>
    </citation>
    <scope>NUCLEOTIDE SEQUENCE</scope>
    <source>
        <strain evidence="2">WS</strain>
    </source>
</reference>
<evidence type="ECO:0000256" key="1">
    <source>
        <dbReference type="SAM" id="MobiDB-lite"/>
    </source>
</evidence>
<feature type="compositionally biased region" description="Basic and acidic residues" evidence="1">
    <location>
        <begin position="197"/>
        <end position="206"/>
    </location>
</feature>
<gene>
    <name evidence="2" type="ORF">PCOS0759_LOCUS9574</name>
</gene>
<accession>A0A7S1KUS3</accession>
<sequence>MLKNVKFSLDCTSMAFQCKNRKKKMYVQNHVFPSDKRTSARTRVAKDQPSPMAQFRAYFSTENNVEPPKELFVGIVSHEDDVEETYRVTDLRVYKRPERGKKASEPVALKVSRFSESGGVVRHVAANVQTFQFGYAYGKGSRVSLGLFQRAAVGSHYDRVSNLLGNMTFVGTHTGFSSYLSEQCLSKMKPLTKEEYHAKKEGNEKQKSKKGKVTKRKARHDGGGDVVPELAREIKRRKIATPFEDPEPLLDSSIADRNRVSATPTNTARILKFEGCDNESIDFVNDFIQDRTDKQHVHDYQEADDHQDDDPFPLLLEDFEDDITLALTTLDHAHYSVWN</sequence>
<evidence type="ECO:0000313" key="2">
    <source>
        <dbReference type="EMBL" id="CAD9086320.1"/>
    </source>
</evidence>
<feature type="compositionally biased region" description="Basic residues" evidence="1">
    <location>
        <begin position="207"/>
        <end position="219"/>
    </location>
</feature>
<protein>
    <submittedName>
        <fullName evidence="2">Uncharacterized protein</fullName>
    </submittedName>
</protein>
<organism evidence="2">
    <name type="scientific">Percolomonas cosmopolitus</name>
    <dbReference type="NCBI Taxonomy" id="63605"/>
    <lineage>
        <taxon>Eukaryota</taxon>
        <taxon>Discoba</taxon>
        <taxon>Heterolobosea</taxon>
        <taxon>Tetramitia</taxon>
        <taxon>Eutetramitia</taxon>
        <taxon>Percolomonadidae</taxon>
        <taxon>Percolomonas</taxon>
    </lineage>
</organism>
<dbReference type="EMBL" id="HBGD01011568">
    <property type="protein sequence ID" value="CAD9086320.1"/>
    <property type="molecule type" value="Transcribed_RNA"/>
</dbReference>
<proteinExistence type="predicted"/>
<dbReference type="AlphaFoldDB" id="A0A7S1KUS3"/>
<name>A0A7S1KUS3_9EUKA</name>
<feature type="region of interest" description="Disordered" evidence="1">
    <location>
        <begin position="197"/>
        <end position="228"/>
    </location>
</feature>